<evidence type="ECO:0000259" key="2">
    <source>
        <dbReference type="Pfam" id="PF00194"/>
    </source>
</evidence>
<feature type="signal peptide" evidence="1">
    <location>
        <begin position="1"/>
        <end position="19"/>
    </location>
</feature>
<organism evidence="3 4">
    <name type="scientific">Gossypium gossypioides</name>
    <name type="common">Mexican cotton</name>
    <name type="synonym">Selera gossypioides</name>
    <dbReference type="NCBI Taxonomy" id="34282"/>
    <lineage>
        <taxon>Eukaryota</taxon>
        <taxon>Viridiplantae</taxon>
        <taxon>Streptophyta</taxon>
        <taxon>Embryophyta</taxon>
        <taxon>Tracheophyta</taxon>
        <taxon>Spermatophyta</taxon>
        <taxon>Magnoliopsida</taxon>
        <taxon>eudicotyledons</taxon>
        <taxon>Gunneridae</taxon>
        <taxon>Pentapetalae</taxon>
        <taxon>rosids</taxon>
        <taxon>malvids</taxon>
        <taxon>Malvales</taxon>
        <taxon>Malvaceae</taxon>
        <taxon>Malvoideae</taxon>
        <taxon>Gossypium</taxon>
    </lineage>
</organism>
<evidence type="ECO:0000313" key="4">
    <source>
        <dbReference type="Proteomes" id="UP000593579"/>
    </source>
</evidence>
<feature type="domain" description="Alpha-carbonic anhydrase" evidence="2">
    <location>
        <begin position="28"/>
        <end position="83"/>
    </location>
</feature>
<dbReference type="InterPro" id="IPR001148">
    <property type="entry name" value="CA_dom"/>
</dbReference>
<sequence>MAPQLSIFFVLSLLLGISSVIDDNDGLDKWGKLDPTFSPCSSGQRQSPINIQRNLTVHNKLLKPLTRNYKHVNAMLVNKGYSVGKIDEYLECWCISRNILEIYGLMAKTTPSSNSTGLLSIALMDR</sequence>
<protein>
    <recommendedName>
        <fullName evidence="2">Alpha-carbonic anhydrase domain-containing protein</fullName>
    </recommendedName>
</protein>
<evidence type="ECO:0000256" key="1">
    <source>
        <dbReference type="SAM" id="SignalP"/>
    </source>
</evidence>
<keyword evidence="4" id="KW-1185">Reference proteome</keyword>
<reference evidence="3 4" key="1">
    <citation type="journal article" date="2019" name="Genome Biol. Evol.">
        <title>Insights into the evolution of the New World diploid cottons (Gossypium, subgenus Houzingenia) based on genome sequencing.</title>
        <authorList>
            <person name="Grover C.E."/>
            <person name="Arick M.A. 2nd"/>
            <person name="Thrash A."/>
            <person name="Conover J.L."/>
            <person name="Sanders W.S."/>
            <person name="Peterson D.G."/>
            <person name="Frelichowski J.E."/>
            <person name="Scheffler J.A."/>
            <person name="Scheffler B.E."/>
            <person name="Wendel J.F."/>
        </authorList>
    </citation>
    <scope>NUCLEOTIDE SEQUENCE [LARGE SCALE GENOMIC DNA]</scope>
    <source>
        <strain evidence="3">5</strain>
        <tissue evidence="3">Leaf</tissue>
    </source>
</reference>
<dbReference type="AlphaFoldDB" id="A0A7J9CEP9"/>
<gene>
    <name evidence="3" type="ORF">Gogos_009321</name>
</gene>
<proteinExistence type="predicted"/>
<comment type="caution">
    <text evidence="3">The sequence shown here is derived from an EMBL/GenBank/DDBJ whole genome shotgun (WGS) entry which is preliminary data.</text>
</comment>
<accession>A0A7J9CEP9</accession>
<feature type="non-terminal residue" evidence="3">
    <location>
        <position position="1"/>
    </location>
</feature>
<dbReference type="SUPFAM" id="SSF51069">
    <property type="entry name" value="Carbonic anhydrase"/>
    <property type="match status" value="1"/>
</dbReference>
<dbReference type="Pfam" id="PF00194">
    <property type="entry name" value="Carb_anhydrase"/>
    <property type="match status" value="1"/>
</dbReference>
<evidence type="ECO:0000313" key="3">
    <source>
        <dbReference type="EMBL" id="MBA0746838.1"/>
    </source>
</evidence>
<dbReference type="InterPro" id="IPR036398">
    <property type="entry name" value="CA_dom_sf"/>
</dbReference>
<dbReference type="EMBL" id="JABEZY010000009">
    <property type="protein sequence ID" value="MBA0746838.1"/>
    <property type="molecule type" value="Genomic_DNA"/>
</dbReference>
<keyword evidence="1" id="KW-0732">Signal</keyword>
<name>A0A7J9CEP9_GOSGO</name>
<feature type="chain" id="PRO_5029911452" description="Alpha-carbonic anhydrase domain-containing protein" evidence="1">
    <location>
        <begin position="20"/>
        <end position="126"/>
    </location>
</feature>
<dbReference type="Gene3D" id="3.10.200.10">
    <property type="entry name" value="Alpha carbonic anhydrase"/>
    <property type="match status" value="1"/>
</dbReference>
<dbReference type="Proteomes" id="UP000593579">
    <property type="component" value="Unassembled WGS sequence"/>
</dbReference>
<dbReference type="OrthoDB" id="429145at2759"/>